<dbReference type="InterPro" id="IPR029063">
    <property type="entry name" value="SAM-dependent_MTases_sf"/>
</dbReference>
<dbReference type="OrthoDB" id="9800643at2"/>
<accession>A0A1I5W9Z3</accession>
<dbReference type="EMBL" id="FOXQ01000006">
    <property type="protein sequence ID" value="SFQ16509.1"/>
    <property type="molecule type" value="Genomic_DNA"/>
</dbReference>
<dbReference type="Proteomes" id="UP000199031">
    <property type="component" value="Unassembled WGS sequence"/>
</dbReference>
<dbReference type="NCBIfam" id="TIGR00536">
    <property type="entry name" value="hemK_fam"/>
    <property type="match status" value="1"/>
</dbReference>
<dbReference type="PROSITE" id="PS00092">
    <property type="entry name" value="N6_MTASE"/>
    <property type="match status" value="1"/>
</dbReference>
<dbReference type="InterPro" id="IPR004556">
    <property type="entry name" value="HemK-like"/>
</dbReference>
<feature type="domain" description="Release factor glutamine methyltransferase N-terminal" evidence="7">
    <location>
        <begin position="22"/>
        <end position="75"/>
    </location>
</feature>
<proteinExistence type="predicted"/>
<dbReference type="CDD" id="cd02440">
    <property type="entry name" value="AdoMet_MTases"/>
    <property type="match status" value="1"/>
</dbReference>
<dbReference type="RefSeq" id="WP_090658310.1">
    <property type="nucleotide sequence ID" value="NZ_FOXQ01000006.1"/>
</dbReference>
<evidence type="ECO:0000256" key="1">
    <source>
        <dbReference type="ARBA" id="ARBA00012771"/>
    </source>
</evidence>
<evidence type="ECO:0000313" key="8">
    <source>
        <dbReference type="EMBL" id="SFQ16509.1"/>
    </source>
</evidence>
<keyword evidence="3 8" id="KW-0808">Transferase</keyword>
<dbReference type="PANTHER" id="PTHR18895:SF74">
    <property type="entry name" value="MTRF1L RELEASE FACTOR GLUTAMINE METHYLTRANSFERASE"/>
    <property type="match status" value="1"/>
</dbReference>
<comment type="catalytic activity">
    <reaction evidence="5">
        <text>L-glutaminyl-[peptide chain release factor] + S-adenosyl-L-methionine = N(5)-methyl-L-glutaminyl-[peptide chain release factor] + S-adenosyl-L-homocysteine + H(+)</text>
        <dbReference type="Rhea" id="RHEA:42896"/>
        <dbReference type="Rhea" id="RHEA-COMP:10271"/>
        <dbReference type="Rhea" id="RHEA-COMP:10272"/>
        <dbReference type="ChEBI" id="CHEBI:15378"/>
        <dbReference type="ChEBI" id="CHEBI:30011"/>
        <dbReference type="ChEBI" id="CHEBI:57856"/>
        <dbReference type="ChEBI" id="CHEBI:59789"/>
        <dbReference type="ChEBI" id="CHEBI:61891"/>
        <dbReference type="EC" id="2.1.1.297"/>
    </reaction>
</comment>
<dbReference type="InterPro" id="IPR007848">
    <property type="entry name" value="Small_mtfrase_dom"/>
</dbReference>
<evidence type="ECO:0000259" key="6">
    <source>
        <dbReference type="Pfam" id="PF05175"/>
    </source>
</evidence>
<keyword evidence="9" id="KW-1185">Reference proteome</keyword>
<dbReference type="NCBIfam" id="TIGR03534">
    <property type="entry name" value="RF_mod_PrmC"/>
    <property type="match status" value="1"/>
</dbReference>
<name>A0A1I5W9Z3_9BACT</name>
<dbReference type="Gene3D" id="1.10.8.10">
    <property type="entry name" value="DNA helicase RuvA subunit, C-terminal domain"/>
    <property type="match status" value="1"/>
</dbReference>
<organism evidence="8 9">
    <name type="scientific">Parafilimonas terrae</name>
    <dbReference type="NCBI Taxonomy" id="1465490"/>
    <lineage>
        <taxon>Bacteria</taxon>
        <taxon>Pseudomonadati</taxon>
        <taxon>Bacteroidota</taxon>
        <taxon>Chitinophagia</taxon>
        <taxon>Chitinophagales</taxon>
        <taxon>Chitinophagaceae</taxon>
        <taxon>Parafilimonas</taxon>
    </lineage>
</organism>
<dbReference type="PANTHER" id="PTHR18895">
    <property type="entry name" value="HEMK METHYLTRANSFERASE"/>
    <property type="match status" value="1"/>
</dbReference>
<dbReference type="InterPro" id="IPR050320">
    <property type="entry name" value="N5-glutamine_MTase"/>
</dbReference>
<dbReference type="SUPFAM" id="SSF53335">
    <property type="entry name" value="S-adenosyl-L-methionine-dependent methyltransferases"/>
    <property type="match status" value="1"/>
</dbReference>
<reference evidence="8 9" key="1">
    <citation type="submission" date="2016-10" db="EMBL/GenBank/DDBJ databases">
        <authorList>
            <person name="de Groot N.N."/>
        </authorList>
    </citation>
    <scope>NUCLEOTIDE SEQUENCE [LARGE SCALE GENOMIC DNA]</scope>
    <source>
        <strain evidence="8 9">DSM 28286</strain>
    </source>
</reference>
<sequence length="286" mass="32153">MTISEAGKILQSSLNTIYDQREASNISNLLMEKLTGFSRSERMIYKDNFLTDSQVSYLKKNIERLLQNTPVQYIINETWFAGMPFYVDENVLIPRPETEELVELILQNSHNSGLKAPSVLDIGTGSGCIAISIKKKFPGSNVYALDISDKSLEIAIKNAVNNNVSVHFFEADILNFQPPASFPRFDIIVSNPPYIAQSESSLMQPNVLQYEPHQALFVPDDDPLLFYKAIAGFALQHLKRPGQLYFEINELMGEQVAALLHAKGFTSVGIKKDMQQKKRMVSAFLV</sequence>
<dbReference type="GO" id="GO:0003676">
    <property type="term" value="F:nucleic acid binding"/>
    <property type="evidence" value="ECO:0007669"/>
    <property type="project" value="InterPro"/>
</dbReference>
<evidence type="ECO:0000256" key="5">
    <source>
        <dbReference type="ARBA" id="ARBA00048391"/>
    </source>
</evidence>
<dbReference type="InterPro" id="IPR019874">
    <property type="entry name" value="RF_methyltr_PrmC"/>
</dbReference>
<dbReference type="AlphaFoldDB" id="A0A1I5W9Z3"/>
<evidence type="ECO:0000259" key="7">
    <source>
        <dbReference type="Pfam" id="PF17827"/>
    </source>
</evidence>
<dbReference type="STRING" id="1465490.SAMN05444277_10651"/>
<feature type="domain" description="Methyltransferase small" evidence="6">
    <location>
        <begin position="110"/>
        <end position="201"/>
    </location>
</feature>
<protein>
    <recommendedName>
        <fullName evidence="1">peptide chain release factor N(5)-glutamine methyltransferase</fullName>
        <ecNumber evidence="1">2.1.1.297</ecNumber>
    </recommendedName>
</protein>
<keyword evidence="2 8" id="KW-0489">Methyltransferase</keyword>
<dbReference type="Gene3D" id="3.40.50.150">
    <property type="entry name" value="Vaccinia Virus protein VP39"/>
    <property type="match status" value="1"/>
</dbReference>
<keyword evidence="4" id="KW-0949">S-adenosyl-L-methionine</keyword>
<evidence type="ECO:0000313" key="9">
    <source>
        <dbReference type="Proteomes" id="UP000199031"/>
    </source>
</evidence>
<evidence type="ECO:0000256" key="3">
    <source>
        <dbReference type="ARBA" id="ARBA00022679"/>
    </source>
</evidence>
<evidence type="ECO:0000256" key="4">
    <source>
        <dbReference type="ARBA" id="ARBA00022691"/>
    </source>
</evidence>
<dbReference type="InterPro" id="IPR002052">
    <property type="entry name" value="DNA_methylase_N6_adenine_CS"/>
</dbReference>
<dbReference type="EC" id="2.1.1.297" evidence="1"/>
<dbReference type="Pfam" id="PF17827">
    <property type="entry name" value="PrmC_N"/>
    <property type="match status" value="1"/>
</dbReference>
<dbReference type="GO" id="GO:0102559">
    <property type="term" value="F:peptide chain release factor N(5)-glutamine methyltransferase activity"/>
    <property type="evidence" value="ECO:0007669"/>
    <property type="project" value="UniProtKB-EC"/>
</dbReference>
<dbReference type="InterPro" id="IPR040758">
    <property type="entry name" value="PrmC_N"/>
</dbReference>
<gene>
    <name evidence="8" type="ORF">SAMN05444277_10651</name>
</gene>
<dbReference type="GO" id="GO:0032259">
    <property type="term" value="P:methylation"/>
    <property type="evidence" value="ECO:0007669"/>
    <property type="project" value="UniProtKB-KW"/>
</dbReference>
<dbReference type="Pfam" id="PF05175">
    <property type="entry name" value="MTS"/>
    <property type="match status" value="1"/>
</dbReference>
<evidence type="ECO:0000256" key="2">
    <source>
        <dbReference type="ARBA" id="ARBA00022603"/>
    </source>
</evidence>